<dbReference type="GO" id="GO:0005730">
    <property type="term" value="C:nucleolus"/>
    <property type="evidence" value="ECO:0007669"/>
    <property type="project" value="UniProtKB-SubCell"/>
</dbReference>
<proteinExistence type="inferred from homology"/>
<dbReference type="PANTHER" id="PTHR33911">
    <property type="entry name" value="RRNA-PROCESSING PROTEIN EFG1"/>
    <property type="match status" value="1"/>
</dbReference>
<feature type="compositionally biased region" description="Basic and acidic residues" evidence="9">
    <location>
        <begin position="21"/>
        <end position="31"/>
    </location>
</feature>
<evidence type="ECO:0000313" key="10">
    <source>
        <dbReference type="EMBL" id="KAH7329164.1"/>
    </source>
</evidence>
<feature type="compositionally biased region" description="Basic residues" evidence="9">
    <location>
        <begin position="32"/>
        <end position="43"/>
    </location>
</feature>
<dbReference type="AlphaFoldDB" id="A0A8K0T2A2"/>
<evidence type="ECO:0000256" key="5">
    <source>
        <dbReference type="ARBA" id="ARBA00019827"/>
    </source>
</evidence>
<evidence type="ECO:0000256" key="6">
    <source>
        <dbReference type="ARBA" id="ARBA00022552"/>
    </source>
</evidence>
<feature type="region of interest" description="Disordered" evidence="9">
    <location>
        <begin position="223"/>
        <end position="323"/>
    </location>
</feature>
<evidence type="ECO:0000256" key="7">
    <source>
        <dbReference type="ARBA" id="ARBA00023054"/>
    </source>
</evidence>
<dbReference type="OrthoDB" id="47732at2759"/>
<evidence type="ECO:0000256" key="9">
    <source>
        <dbReference type="SAM" id="MobiDB-lite"/>
    </source>
</evidence>
<protein>
    <recommendedName>
        <fullName evidence="4">rRNA-processing protein EFG1</fullName>
    </recommendedName>
    <alternativeName>
        <fullName evidence="5">rRNA-processing protein efg1</fullName>
    </alternativeName>
</protein>
<gene>
    <name evidence="10" type="ORF">B0I35DRAFT_37772</name>
</gene>
<comment type="similarity">
    <text evidence="3">Belongs to the EFG1 family.</text>
</comment>
<evidence type="ECO:0000256" key="2">
    <source>
        <dbReference type="ARBA" id="ARBA00004604"/>
    </source>
</evidence>
<dbReference type="GO" id="GO:0030688">
    <property type="term" value="C:preribosome, small subunit precursor"/>
    <property type="evidence" value="ECO:0007669"/>
    <property type="project" value="TreeGrafter"/>
</dbReference>
<evidence type="ECO:0000256" key="3">
    <source>
        <dbReference type="ARBA" id="ARBA00006916"/>
    </source>
</evidence>
<dbReference type="Proteomes" id="UP000813444">
    <property type="component" value="Unassembled WGS sequence"/>
</dbReference>
<feature type="region of interest" description="Disordered" evidence="9">
    <location>
        <begin position="1"/>
        <end position="56"/>
    </location>
</feature>
<keyword evidence="8" id="KW-0539">Nucleus</keyword>
<feature type="compositionally biased region" description="Basic and acidic residues" evidence="9">
    <location>
        <begin position="301"/>
        <end position="310"/>
    </location>
</feature>
<evidence type="ECO:0000256" key="4">
    <source>
        <dbReference type="ARBA" id="ARBA00018689"/>
    </source>
</evidence>
<reference evidence="10" key="1">
    <citation type="journal article" date="2021" name="Nat. Commun.">
        <title>Genetic determinants of endophytism in the Arabidopsis root mycobiome.</title>
        <authorList>
            <person name="Mesny F."/>
            <person name="Miyauchi S."/>
            <person name="Thiergart T."/>
            <person name="Pickel B."/>
            <person name="Atanasova L."/>
            <person name="Karlsson M."/>
            <person name="Huettel B."/>
            <person name="Barry K.W."/>
            <person name="Haridas S."/>
            <person name="Chen C."/>
            <person name="Bauer D."/>
            <person name="Andreopoulos W."/>
            <person name="Pangilinan J."/>
            <person name="LaButti K."/>
            <person name="Riley R."/>
            <person name="Lipzen A."/>
            <person name="Clum A."/>
            <person name="Drula E."/>
            <person name="Henrissat B."/>
            <person name="Kohler A."/>
            <person name="Grigoriev I.V."/>
            <person name="Martin F.M."/>
            <person name="Hacquard S."/>
        </authorList>
    </citation>
    <scope>NUCLEOTIDE SEQUENCE</scope>
    <source>
        <strain evidence="10">MPI-CAGE-CH-0235</strain>
    </source>
</reference>
<evidence type="ECO:0000256" key="8">
    <source>
        <dbReference type="ARBA" id="ARBA00023242"/>
    </source>
</evidence>
<accession>A0A8K0T2A2</accession>
<dbReference type="GO" id="GO:0000462">
    <property type="term" value="P:maturation of SSU-rRNA from tricistronic rRNA transcript (SSU-rRNA, 5.8S rRNA, LSU-rRNA)"/>
    <property type="evidence" value="ECO:0007669"/>
    <property type="project" value="TreeGrafter"/>
</dbReference>
<comment type="caution">
    <text evidence="10">The sequence shown here is derived from an EMBL/GenBank/DDBJ whole genome shotgun (WGS) entry which is preliminary data.</text>
</comment>
<comment type="subcellular location">
    <subcellularLocation>
        <location evidence="2">Nucleus</location>
        <location evidence="2">Nucleolus</location>
    </subcellularLocation>
</comment>
<dbReference type="InterPro" id="IPR050786">
    <property type="entry name" value="EFG1_rRNA-proc"/>
</dbReference>
<keyword evidence="6" id="KW-0698">rRNA processing</keyword>
<feature type="compositionally biased region" description="Acidic residues" evidence="9">
    <location>
        <begin position="10"/>
        <end position="19"/>
    </location>
</feature>
<dbReference type="EMBL" id="JAGPNK010000001">
    <property type="protein sequence ID" value="KAH7329164.1"/>
    <property type="molecule type" value="Genomic_DNA"/>
</dbReference>
<dbReference type="InterPro" id="IPR019310">
    <property type="entry name" value="Efg1"/>
</dbReference>
<evidence type="ECO:0000256" key="1">
    <source>
        <dbReference type="ARBA" id="ARBA00002773"/>
    </source>
</evidence>
<keyword evidence="7" id="KW-0175">Coiled coil</keyword>
<keyword evidence="11" id="KW-1185">Reference proteome</keyword>
<feature type="compositionally biased region" description="Acidic residues" evidence="9">
    <location>
        <begin position="311"/>
        <end position="323"/>
    </location>
</feature>
<organism evidence="10 11">
    <name type="scientific">Stachybotrys elegans</name>
    <dbReference type="NCBI Taxonomy" id="80388"/>
    <lineage>
        <taxon>Eukaryota</taxon>
        <taxon>Fungi</taxon>
        <taxon>Dikarya</taxon>
        <taxon>Ascomycota</taxon>
        <taxon>Pezizomycotina</taxon>
        <taxon>Sordariomycetes</taxon>
        <taxon>Hypocreomycetidae</taxon>
        <taxon>Hypocreales</taxon>
        <taxon>Stachybotryaceae</taxon>
        <taxon>Stachybotrys</taxon>
    </lineage>
</organism>
<sequence>MGSKRSFDNVDPEVSDNDSSDSQHADGDERASKRRKSGTNWKHKPSEGSYNHSKKRVRTIERLFKRNTDLPADVRNDLERELAALRTTVDDKSFQKHRSAMISKYHMVRFFDRRKAMRLIKQLRRKIEQTSDPADLEKLKSELHVAEVDEAYTLYHPHAEAYVSLYKNPKVESASEESTGEGSIAKAALKAERPPMWSVVEKTMEEGLRALVMLRERRFPDGATATAKYKTRRPAQNKPAADKAPLPKSDTTAEKQRSQPEPKQPVAAASAAGGKQPTPAAKQTLPNGKLPMNRRERRRLMREAMATKEASDDDEEGGFFEEF</sequence>
<name>A0A8K0T2A2_9HYPO</name>
<dbReference type="Pfam" id="PF10153">
    <property type="entry name" value="Efg1"/>
    <property type="match status" value="1"/>
</dbReference>
<feature type="compositionally biased region" description="Basic and acidic residues" evidence="9">
    <location>
        <begin position="251"/>
        <end position="260"/>
    </location>
</feature>
<dbReference type="PANTHER" id="PTHR33911:SF1">
    <property type="entry name" value="RRNA-PROCESSING PROTEIN EFG1"/>
    <property type="match status" value="1"/>
</dbReference>
<evidence type="ECO:0000313" key="11">
    <source>
        <dbReference type="Proteomes" id="UP000813444"/>
    </source>
</evidence>
<comment type="function">
    <text evidence="1">Involved in rRNA processing.</text>
</comment>